<dbReference type="Proteomes" id="UP000631114">
    <property type="component" value="Unassembled WGS sequence"/>
</dbReference>
<reference evidence="5 6" key="1">
    <citation type="submission" date="2020-10" db="EMBL/GenBank/DDBJ databases">
        <title>The Coptis chinensis genome and diversification of protoberbering-type alkaloids.</title>
        <authorList>
            <person name="Wang B."/>
            <person name="Shu S."/>
            <person name="Song C."/>
            <person name="Liu Y."/>
        </authorList>
    </citation>
    <scope>NUCLEOTIDE SEQUENCE [LARGE SCALE GENOMIC DNA]</scope>
    <source>
        <strain evidence="5">HL-2020</strain>
        <tissue evidence="5">Leaf</tissue>
    </source>
</reference>
<dbReference type="EMBL" id="JADFTS010000003">
    <property type="protein sequence ID" value="KAF9612611.1"/>
    <property type="molecule type" value="Genomic_DNA"/>
</dbReference>
<comment type="caution">
    <text evidence="5">The sequence shown here is derived from an EMBL/GenBank/DDBJ whole genome shotgun (WGS) entry which is preliminary data.</text>
</comment>
<proteinExistence type="predicted"/>
<evidence type="ECO:0000256" key="3">
    <source>
        <dbReference type="ARBA" id="ARBA00022917"/>
    </source>
</evidence>
<evidence type="ECO:0000313" key="5">
    <source>
        <dbReference type="EMBL" id="KAF9612611.1"/>
    </source>
</evidence>
<dbReference type="InterPro" id="IPR008905">
    <property type="entry name" value="EIF3C_N_dom"/>
</dbReference>
<keyword evidence="3" id="KW-0648">Protein biosynthesis</keyword>
<keyword evidence="2" id="KW-0396">Initiation factor</keyword>
<dbReference type="GO" id="GO:0031369">
    <property type="term" value="F:translation initiation factor binding"/>
    <property type="evidence" value="ECO:0007669"/>
    <property type="project" value="InterPro"/>
</dbReference>
<protein>
    <recommendedName>
        <fullName evidence="4">Eukaryotic translation initiation factor 3 subunit C N-terminal domain-containing protein</fullName>
    </recommendedName>
</protein>
<keyword evidence="6" id="KW-1185">Reference proteome</keyword>
<evidence type="ECO:0000256" key="2">
    <source>
        <dbReference type="ARBA" id="ARBA00022540"/>
    </source>
</evidence>
<name>A0A835M6L4_9MAGN</name>
<feature type="domain" description="Eukaryotic translation initiation factor 3 subunit C N-terminal" evidence="4">
    <location>
        <begin position="83"/>
        <end position="119"/>
    </location>
</feature>
<dbReference type="GO" id="GO:0005852">
    <property type="term" value="C:eukaryotic translation initiation factor 3 complex"/>
    <property type="evidence" value="ECO:0007669"/>
    <property type="project" value="InterPro"/>
</dbReference>
<dbReference type="PANTHER" id="PTHR13937:SF0">
    <property type="entry name" value="EUKARYOTIC TRANSLATION INITIATION FACTOR 3 SUBUNIT C-RELATED"/>
    <property type="match status" value="1"/>
</dbReference>
<dbReference type="GO" id="GO:0003723">
    <property type="term" value="F:RNA binding"/>
    <property type="evidence" value="ECO:0007669"/>
    <property type="project" value="InterPro"/>
</dbReference>
<keyword evidence="1" id="KW-0963">Cytoplasm</keyword>
<dbReference type="InterPro" id="IPR027516">
    <property type="entry name" value="EIF3C"/>
</dbReference>
<dbReference type="Pfam" id="PF05470">
    <property type="entry name" value="eIF-3c_N"/>
    <property type="match status" value="1"/>
</dbReference>
<evidence type="ECO:0000259" key="4">
    <source>
        <dbReference type="Pfam" id="PF05470"/>
    </source>
</evidence>
<dbReference type="PANTHER" id="PTHR13937">
    <property type="entry name" value="EUKARYOTIC TRANSLATION INITATION FACTOR 3, SUBUNIT 8 EIF3S8 -RELATED"/>
    <property type="match status" value="1"/>
</dbReference>
<organism evidence="5 6">
    <name type="scientific">Coptis chinensis</name>
    <dbReference type="NCBI Taxonomy" id="261450"/>
    <lineage>
        <taxon>Eukaryota</taxon>
        <taxon>Viridiplantae</taxon>
        <taxon>Streptophyta</taxon>
        <taxon>Embryophyta</taxon>
        <taxon>Tracheophyta</taxon>
        <taxon>Spermatophyta</taxon>
        <taxon>Magnoliopsida</taxon>
        <taxon>Ranunculales</taxon>
        <taxon>Ranunculaceae</taxon>
        <taxon>Coptidoideae</taxon>
        <taxon>Coptis</taxon>
    </lineage>
</organism>
<sequence length="305" mass="34412">MLMEALRSCFIKVSQIAAAITKLESRKLWKVKQPRHGLPGSNKDNISSLEGYLTKEPIINSVETMPGTYHHIPNVGYTTYTSEKMSYHTHLNLELLDAVHLICAMLLEVPNMAVKTHDAKGKVISKTFRKLFEESQRQTFTPSPGNVCDYVMAASTILFFQERLMEKEHPCTFWVARQSASTHREQKLYTIPKSGLDFPFNGSEGFIVTIMWLQSNIRKYVELGVDGSPQGGATDGKEFQHPSFQNENYLSPNRQNWNMEFKDATFAAAGIILESGRKGKFCLLGLEQRFVGASESNIPQDLTSH</sequence>
<dbReference type="AlphaFoldDB" id="A0A835M6L4"/>
<dbReference type="GO" id="GO:0003743">
    <property type="term" value="F:translation initiation factor activity"/>
    <property type="evidence" value="ECO:0007669"/>
    <property type="project" value="UniProtKB-KW"/>
</dbReference>
<evidence type="ECO:0000256" key="1">
    <source>
        <dbReference type="ARBA" id="ARBA00022490"/>
    </source>
</evidence>
<accession>A0A835M6L4</accession>
<dbReference type="OrthoDB" id="29647at2759"/>
<evidence type="ECO:0000313" key="6">
    <source>
        <dbReference type="Proteomes" id="UP000631114"/>
    </source>
</evidence>
<gene>
    <name evidence="5" type="ORF">IFM89_002207</name>
</gene>